<proteinExistence type="predicted"/>
<name>A0AAV8QFU7_ENSVE</name>
<keyword evidence="2" id="KW-1185">Reference proteome</keyword>
<protein>
    <submittedName>
        <fullName evidence="1">Uncharacterized protein</fullName>
    </submittedName>
</protein>
<dbReference type="Proteomes" id="UP001222027">
    <property type="component" value="Unassembled WGS sequence"/>
</dbReference>
<evidence type="ECO:0000313" key="1">
    <source>
        <dbReference type="EMBL" id="KAJ8467724.1"/>
    </source>
</evidence>
<dbReference type="EMBL" id="JAQQAF010000008">
    <property type="protein sequence ID" value="KAJ8467724.1"/>
    <property type="molecule type" value="Genomic_DNA"/>
</dbReference>
<organism evidence="1 2">
    <name type="scientific">Ensete ventricosum</name>
    <name type="common">Abyssinian banana</name>
    <name type="synonym">Musa ensete</name>
    <dbReference type="NCBI Taxonomy" id="4639"/>
    <lineage>
        <taxon>Eukaryota</taxon>
        <taxon>Viridiplantae</taxon>
        <taxon>Streptophyta</taxon>
        <taxon>Embryophyta</taxon>
        <taxon>Tracheophyta</taxon>
        <taxon>Spermatophyta</taxon>
        <taxon>Magnoliopsida</taxon>
        <taxon>Liliopsida</taxon>
        <taxon>Zingiberales</taxon>
        <taxon>Musaceae</taxon>
        <taxon>Ensete</taxon>
    </lineage>
</organism>
<gene>
    <name evidence="1" type="ORF">OPV22_030276</name>
</gene>
<evidence type="ECO:0000313" key="2">
    <source>
        <dbReference type="Proteomes" id="UP001222027"/>
    </source>
</evidence>
<reference evidence="1 2" key="1">
    <citation type="submission" date="2022-12" db="EMBL/GenBank/DDBJ databases">
        <title>Chromosome-scale assembly of the Ensete ventricosum genome.</title>
        <authorList>
            <person name="Dussert Y."/>
            <person name="Stocks J."/>
            <person name="Wendawek A."/>
            <person name="Woldeyes F."/>
            <person name="Nichols R.A."/>
            <person name="Borrell J.S."/>
        </authorList>
    </citation>
    <scope>NUCLEOTIDE SEQUENCE [LARGE SCALE GENOMIC DNA]</scope>
    <source>
        <strain evidence="2">cv. Maze</strain>
        <tissue evidence="1">Seeds</tissue>
    </source>
</reference>
<sequence>MSCLIIPIEIPPAVNALRAAAEESQGISWRLFCFHYDIGRHIPSVPSLPLASCLGNDSSFVLMLTPTRGYLFHTTKALLPKGPPML</sequence>
<comment type="caution">
    <text evidence="1">The sequence shown here is derived from an EMBL/GenBank/DDBJ whole genome shotgun (WGS) entry which is preliminary data.</text>
</comment>
<accession>A0AAV8QFU7</accession>
<dbReference type="AlphaFoldDB" id="A0AAV8QFU7"/>